<dbReference type="AlphaFoldDB" id="A0A8X6S1U2"/>
<name>A0A8X6S1U2_TRICX</name>
<dbReference type="Proteomes" id="UP000887159">
    <property type="component" value="Unassembled WGS sequence"/>
</dbReference>
<evidence type="ECO:0000313" key="3">
    <source>
        <dbReference type="Proteomes" id="UP000887159"/>
    </source>
</evidence>
<reference evidence="2" key="1">
    <citation type="submission" date="2020-08" db="EMBL/GenBank/DDBJ databases">
        <title>Multicomponent nature underlies the extraordinary mechanical properties of spider dragline silk.</title>
        <authorList>
            <person name="Kono N."/>
            <person name="Nakamura H."/>
            <person name="Mori M."/>
            <person name="Yoshida Y."/>
            <person name="Ohtoshi R."/>
            <person name="Malay A.D."/>
            <person name="Moran D.A.P."/>
            <person name="Tomita M."/>
            <person name="Numata K."/>
            <person name="Arakawa K."/>
        </authorList>
    </citation>
    <scope>NUCLEOTIDE SEQUENCE</scope>
</reference>
<gene>
    <name evidence="2" type="ORF">TNCV_1200091</name>
</gene>
<evidence type="ECO:0000256" key="1">
    <source>
        <dbReference type="SAM" id="MobiDB-lite"/>
    </source>
</evidence>
<sequence>MESGFSVGYRVQLIWRSKKKRRGGPSLIAFSLRSSEDQVQTLYKTGTKLIYSYKIRALIELDKQEQECRPSSRVVGDADSCALGPGLESRRKHGCGWKGRREAGGPGHPQSVLPQNWGGSEPDRTATCIVLKAKANDRRKILALSRDEFRRPRSDSVGQVSLVTTRIYVETMKPVETPISSLQKKLRSSIDSSNFDWGKTCFLRGHEADKEKEAKLNKNRRRRVSDINTSTLNDSVMNFYCLTEK</sequence>
<evidence type="ECO:0000313" key="2">
    <source>
        <dbReference type="EMBL" id="GFY04231.1"/>
    </source>
</evidence>
<comment type="caution">
    <text evidence="2">The sequence shown here is derived from an EMBL/GenBank/DDBJ whole genome shotgun (WGS) entry which is preliminary data.</text>
</comment>
<proteinExistence type="predicted"/>
<organism evidence="2 3">
    <name type="scientific">Trichonephila clavipes</name>
    <name type="common">Golden silk orbweaver</name>
    <name type="synonym">Nephila clavipes</name>
    <dbReference type="NCBI Taxonomy" id="2585209"/>
    <lineage>
        <taxon>Eukaryota</taxon>
        <taxon>Metazoa</taxon>
        <taxon>Ecdysozoa</taxon>
        <taxon>Arthropoda</taxon>
        <taxon>Chelicerata</taxon>
        <taxon>Arachnida</taxon>
        <taxon>Araneae</taxon>
        <taxon>Araneomorphae</taxon>
        <taxon>Entelegynae</taxon>
        <taxon>Araneoidea</taxon>
        <taxon>Nephilidae</taxon>
        <taxon>Trichonephila</taxon>
    </lineage>
</organism>
<protein>
    <submittedName>
        <fullName evidence="2">Uncharacterized protein</fullName>
    </submittedName>
</protein>
<dbReference type="EMBL" id="BMAU01021243">
    <property type="protein sequence ID" value="GFY04231.1"/>
    <property type="molecule type" value="Genomic_DNA"/>
</dbReference>
<accession>A0A8X6S1U2</accession>
<keyword evidence="3" id="KW-1185">Reference proteome</keyword>
<feature type="region of interest" description="Disordered" evidence="1">
    <location>
        <begin position="92"/>
        <end position="118"/>
    </location>
</feature>